<dbReference type="EMBL" id="VJMH01005466">
    <property type="protein sequence ID" value="KAF0695583.1"/>
    <property type="molecule type" value="Genomic_DNA"/>
</dbReference>
<feature type="region of interest" description="Disordered" evidence="1">
    <location>
        <begin position="169"/>
        <end position="203"/>
    </location>
</feature>
<name>A0A485KZH6_9STRA</name>
<organism evidence="3 4">
    <name type="scientific">Aphanomyces stellatus</name>
    <dbReference type="NCBI Taxonomy" id="120398"/>
    <lineage>
        <taxon>Eukaryota</taxon>
        <taxon>Sar</taxon>
        <taxon>Stramenopiles</taxon>
        <taxon>Oomycota</taxon>
        <taxon>Saprolegniomycetes</taxon>
        <taxon>Saprolegniales</taxon>
        <taxon>Verrucalvaceae</taxon>
        <taxon>Aphanomyces</taxon>
    </lineage>
</organism>
<feature type="compositionally biased region" description="Acidic residues" evidence="1">
    <location>
        <begin position="242"/>
        <end position="255"/>
    </location>
</feature>
<reference evidence="2" key="2">
    <citation type="submission" date="2019-06" db="EMBL/GenBank/DDBJ databases">
        <title>Genomics analysis of Aphanomyces spp. identifies a new class of oomycete effector associated with host adaptation.</title>
        <authorList>
            <person name="Gaulin E."/>
        </authorList>
    </citation>
    <scope>NUCLEOTIDE SEQUENCE</scope>
    <source>
        <strain evidence="2">CBS 578.67</strain>
    </source>
</reference>
<evidence type="ECO:0000313" key="3">
    <source>
        <dbReference type="EMBL" id="VFT90460.1"/>
    </source>
</evidence>
<proteinExistence type="predicted"/>
<keyword evidence="4" id="KW-1185">Reference proteome</keyword>
<protein>
    <submittedName>
        <fullName evidence="3">Aste57867_13623 protein</fullName>
    </submittedName>
</protein>
<reference evidence="3 4" key="1">
    <citation type="submission" date="2019-03" db="EMBL/GenBank/DDBJ databases">
        <authorList>
            <person name="Gaulin E."/>
            <person name="Dumas B."/>
        </authorList>
    </citation>
    <scope>NUCLEOTIDE SEQUENCE [LARGE SCALE GENOMIC DNA]</scope>
    <source>
        <strain evidence="3">CBS 568.67</strain>
    </source>
</reference>
<dbReference type="Proteomes" id="UP000332933">
    <property type="component" value="Unassembled WGS sequence"/>
</dbReference>
<sequence>MNTTAAEAGTLPLSPSYLSTEPGGGLDFLGVSRKRKASESDGIDLDDFLPPPPLSTENSANGSSGGNGTLTARAEGGGLRIKIKRTIPRSGPSPATTAPVLSGNNFGAMNLNHAQTMPMMPMQFNPMMSHMGNGGFMGGNPMHMSMPFQNQMMPPPHMNFPTGLGMPPPPTALSLAPQHSLLGNEGHQDLGPPPSAPPQMRIGHSLMGGGIEIQPAQNVDTINFSWNRRHSSKDSSTGGGGNDDDGNDDDDDDETPTGRPRSGSLPNLSVGFLDGLSLQTETSFFKEV</sequence>
<evidence type="ECO:0000313" key="4">
    <source>
        <dbReference type="Proteomes" id="UP000332933"/>
    </source>
</evidence>
<gene>
    <name evidence="3" type="primary">Aste57867_13623</name>
    <name evidence="2" type="ORF">As57867_013573</name>
    <name evidence="3" type="ORF">ASTE57867_13623</name>
</gene>
<dbReference type="OrthoDB" id="118174at2759"/>
<evidence type="ECO:0000313" key="2">
    <source>
        <dbReference type="EMBL" id="KAF0695583.1"/>
    </source>
</evidence>
<feature type="region of interest" description="Disordered" evidence="1">
    <location>
        <begin position="1"/>
        <end position="76"/>
    </location>
</feature>
<evidence type="ECO:0000256" key="1">
    <source>
        <dbReference type="SAM" id="MobiDB-lite"/>
    </source>
</evidence>
<accession>A0A485KZH6</accession>
<feature type="region of interest" description="Disordered" evidence="1">
    <location>
        <begin position="228"/>
        <end position="273"/>
    </location>
</feature>
<dbReference type="EMBL" id="CAADRA010005487">
    <property type="protein sequence ID" value="VFT90460.1"/>
    <property type="molecule type" value="Genomic_DNA"/>
</dbReference>
<dbReference type="AlphaFoldDB" id="A0A485KZH6"/>